<dbReference type="InterPro" id="IPR006059">
    <property type="entry name" value="SBP"/>
</dbReference>
<feature type="chain" id="PRO_5047087296" evidence="4">
    <location>
        <begin position="24"/>
        <end position="431"/>
    </location>
</feature>
<reference evidence="5" key="1">
    <citation type="journal article" date="2014" name="Int. J. Syst. Evol. Microbiol.">
        <title>Complete genome of a new Firmicutes species belonging to the dominant human colonic microbiota ('Ruminococcus bicirculans') reveals two chromosomes and a selective capacity to utilize plant glucans.</title>
        <authorList>
            <consortium name="NISC Comparative Sequencing Program"/>
            <person name="Wegmann U."/>
            <person name="Louis P."/>
            <person name="Goesmann A."/>
            <person name="Henrissat B."/>
            <person name="Duncan S.H."/>
            <person name="Flint H.J."/>
        </authorList>
    </citation>
    <scope>NUCLEOTIDE SEQUENCE</scope>
    <source>
        <strain evidence="5">NBRC 103855</strain>
    </source>
</reference>
<evidence type="ECO:0000313" key="5">
    <source>
        <dbReference type="EMBL" id="GLQ11943.1"/>
    </source>
</evidence>
<dbReference type="RefSeq" id="WP_284393682.1">
    <property type="nucleotide sequence ID" value="NZ_BSNG01000003.1"/>
</dbReference>
<dbReference type="CDD" id="cd13585">
    <property type="entry name" value="PBP2_TMBP_like"/>
    <property type="match status" value="1"/>
</dbReference>
<keyword evidence="6" id="KW-1185">Reference proteome</keyword>
<dbReference type="PANTHER" id="PTHR43649">
    <property type="entry name" value="ARABINOSE-BINDING PROTEIN-RELATED"/>
    <property type="match status" value="1"/>
</dbReference>
<protein>
    <submittedName>
        <fullName evidence="5">Sugar ABC transporter substrate-binding protein</fullName>
    </submittedName>
</protein>
<evidence type="ECO:0000256" key="4">
    <source>
        <dbReference type="SAM" id="SignalP"/>
    </source>
</evidence>
<dbReference type="InterPro" id="IPR050490">
    <property type="entry name" value="Bact_solute-bd_prot1"/>
</dbReference>
<comment type="subcellular location">
    <subcellularLocation>
        <location evidence="1">Periplasm</location>
    </subcellularLocation>
</comment>
<sequence>MQMTTTTILSALAGLALASTALAQDAEPYRPSADTSGTITVWTWPNNDRTFAALLPSFNEAYPNIKVEVQGFPNADNQYLNTVQRALLSNSGPDVAMIEIGVLALLRERPQWVDLAQDPYNADELMSQFAPFAAANVTRPDGKIVALPKHTGPGGLFYRRDIFEEAGLATEPAEVEAIFADWDAFITEGQKVVKPNERWLIANGMEIVSTMMAQRGVSWFDTEGNLQLDNPIVIEALTKVDQAADAGLISPFTMWSPEWQGAFGRGQIATIMSGNWFGGLLKRAFAPDDAGKWGVASAPADETGNRSFNAGGDHIGILETSQNKEAAWAFISWVVTDGVSLQQQYQNDDLYPAWTAAGSTDWINFQDPYYGGQNVNEVFADIQANLIPSTLNQDDNIVSDAVETAVNNIVQGVATPEEALEQAKTEVAARL</sequence>
<organism evidence="5 6">
    <name type="scientific">Devosia yakushimensis</name>
    <dbReference type="NCBI Taxonomy" id="470028"/>
    <lineage>
        <taxon>Bacteria</taxon>
        <taxon>Pseudomonadati</taxon>
        <taxon>Pseudomonadota</taxon>
        <taxon>Alphaproteobacteria</taxon>
        <taxon>Hyphomicrobiales</taxon>
        <taxon>Devosiaceae</taxon>
        <taxon>Devosia</taxon>
    </lineage>
</organism>
<name>A0ABQ5UL73_9HYPH</name>
<evidence type="ECO:0000256" key="2">
    <source>
        <dbReference type="ARBA" id="ARBA00008520"/>
    </source>
</evidence>
<dbReference type="PANTHER" id="PTHR43649:SF32">
    <property type="entry name" value="SUGAR BINDING SECRETED PROTEIN"/>
    <property type="match status" value="1"/>
</dbReference>
<comment type="caution">
    <text evidence="5">The sequence shown here is derived from an EMBL/GenBank/DDBJ whole genome shotgun (WGS) entry which is preliminary data.</text>
</comment>
<keyword evidence="4" id="KW-0732">Signal</keyword>
<dbReference type="EMBL" id="BSNG01000003">
    <property type="protein sequence ID" value="GLQ11943.1"/>
    <property type="molecule type" value="Genomic_DNA"/>
</dbReference>
<evidence type="ECO:0000313" key="6">
    <source>
        <dbReference type="Proteomes" id="UP001161406"/>
    </source>
</evidence>
<feature type="signal peptide" evidence="4">
    <location>
        <begin position="1"/>
        <end position="23"/>
    </location>
</feature>
<dbReference type="Proteomes" id="UP001161406">
    <property type="component" value="Unassembled WGS sequence"/>
</dbReference>
<dbReference type="SUPFAM" id="SSF53850">
    <property type="entry name" value="Periplasmic binding protein-like II"/>
    <property type="match status" value="1"/>
</dbReference>
<dbReference type="Gene3D" id="3.40.190.10">
    <property type="entry name" value="Periplasmic binding protein-like II"/>
    <property type="match status" value="1"/>
</dbReference>
<proteinExistence type="inferred from homology"/>
<evidence type="ECO:0000256" key="1">
    <source>
        <dbReference type="ARBA" id="ARBA00004418"/>
    </source>
</evidence>
<reference evidence="5" key="2">
    <citation type="submission" date="2023-01" db="EMBL/GenBank/DDBJ databases">
        <title>Draft genome sequence of Devosia yakushimensis strain NBRC 103855.</title>
        <authorList>
            <person name="Sun Q."/>
            <person name="Mori K."/>
        </authorList>
    </citation>
    <scope>NUCLEOTIDE SEQUENCE</scope>
    <source>
        <strain evidence="5">NBRC 103855</strain>
    </source>
</reference>
<evidence type="ECO:0000256" key="3">
    <source>
        <dbReference type="ARBA" id="ARBA00022764"/>
    </source>
</evidence>
<comment type="similarity">
    <text evidence="2">Belongs to the bacterial solute-binding protein 1 family.</text>
</comment>
<accession>A0ABQ5UL73</accession>
<gene>
    <name evidence="5" type="ORF">GCM10007913_38750</name>
</gene>
<keyword evidence="3" id="KW-0574">Periplasm</keyword>
<dbReference type="Pfam" id="PF01547">
    <property type="entry name" value="SBP_bac_1"/>
    <property type="match status" value="1"/>
</dbReference>